<dbReference type="Pfam" id="PF00395">
    <property type="entry name" value="SLH"/>
    <property type="match status" value="3"/>
</dbReference>
<feature type="region of interest" description="Disordered" evidence="2">
    <location>
        <begin position="27"/>
        <end position="46"/>
    </location>
</feature>
<evidence type="ECO:0000256" key="1">
    <source>
        <dbReference type="ARBA" id="ARBA00022737"/>
    </source>
</evidence>
<protein>
    <submittedName>
        <fullName evidence="5">S-layer homology domain-containing protein</fullName>
    </submittedName>
</protein>
<gene>
    <name evidence="5" type="ORF">LKD22_05100</name>
</gene>
<feature type="signal peptide" evidence="3">
    <location>
        <begin position="1"/>
        <end position="25"/>
    </location>
</feature>
<feature type="domain" description="SLH" evidence="4">
    <location>
        <begin position="2606"/>
        <end position="2656"/>
    </location>
</feature>
<feature type="region of interest" description="Disordered" evidence="2">
    <location>
        <begin position="2387"/>
        <end position="2421"/>
    </location>
</feature>
<dbReference type="Pfam" id="PF18676">
    <property type="entry name" value="MBG_2"/>
    <property type="match status" value="1"/>
</dbReference>
<dbReference type="Proteomes" id="UP001298753">
    <property type="component" value="Unassembled WGS sequence"/>
</dbReference>
<feature type="domain" description="SLH" evidence="4">
    <location>
        <begin position="2482"/>
        <end position="2541"/>
    </location>
</feature>
<dbReference type="InterPro" id="IPR001119">
    <property type="entry name" value="SLH_dom"/>
</dbReference>
<dbReference type="InterPro" id="IPR008964">
    <property type="entry name" value="Invasin/intimin_cell_adhesion"/>
</dbReference>
<evidence type="ECO:0000256" key="3">
    <source>
        <dbReference type="SAM" id="SignalP"/>
    </source>
</evidence>
<dbReference type="Gene3D" id="2.60.40.1080">
    <property type="match status" value="1"/>
</dbReference>
<keyword evidence="3" id="KW-0732">Signal</keyword>
<feature type="compositionally biased region" description="Low complexity" evidence="2">
    <location>
        <begin position="2394"/>
        <end position="2407"/>
    </location>
</feature>
<evidence type="ECO:0000256" key="2">
    <source>
        <dbReference type="SAM" id="MobiDB-lite"/>
    </source>
</evidence>
<dbReference type="Pfam" id="PF18657">
    <property type="entry name" value="YDG"/>
    <property type="match status" value="2"/>
</dbReference>
<dbReference type="SUPFAM" id="SSF49373">
    <property type="entry name" value="Invasin/intimin cell-adhesion fragments"/>
    <property type="match status" value="1"/>
</dbReference>
<dbReference type="Gene3D" id="2.160.20.20">
    <property type="match status" value="1"/>
</dbReference>
<feature type="chain" id="PRO_5043352405" evidence="3">
    <location>
        <begin position="26"/>
        <end position="2656"/>
    </location>
</feature>
<feature type="domain" description="SLH" evidence="4">
    <location>
        <begin position="2542"/>
        <end position="2605"/>
    </location>
</feature>
<dbReference type="EMBL" id="JAJEPX010000010">
    <property type="protein sequence ID" value="MCC2176507.1"/>
    <property type="molecule type" value="Genomic_DNA"/>
</dbReference>
<name>A0AAW4W0W9_9FIRM</name>
<keyword evidence="1" id="KW-0677">Repeat</keyword>
<dbReference type="InterPro" id="IPR041286">
    <property type="entry name" value="MBG_2"/>
</dbReference>
<dbReference type="SMART" id="SM00710">
    <property type="entry name" value="PbH1"/>
    <property type="match status" value="17"/>
</dbReference>
<accession>A0AAW4W0W9</accession>
<dbReference type="Pfam" id="PF18998">
    <property type="entry name" value="Flg_new_2"/>
    <property type="match status" value="1"/>
</dbReference>
<dbReference type="InterPro" id="IPR044060">
    <property type="entry name" value="Bacterial_rp_domain"/>
</dbReference>
<comment type="caution">
    <text evidence="5">The sequence shown here is derived from an EMBL/GenBank/DDBJ whole genome shotgun (WGS) entry which is preliminary data.</text>
</comment>
<dbReference type="InterPro" id="IPR011050">
    <property type="entry name" value="Pectin_lyase_fold/virulence"/>
</dbReference>
<dbReference type="GeneID" id="98661421"/>
<dbReference type="SUPFAM" id="SSF51126">
    <property type="entry name" value="Pectin lyase-like"/>
    <property type="match status" value="2"/>
</dbReference>
<proteinExistence type="predicted"/>
<keyword evidence="6" id="KW-1185">Reference proteome</keyword>
<evidence type="ECO:0000259" key="4">
    <source>
        <dbReference type="PROSITE" id="PS51272"/>
    </source>
</evidence>
<reference evidence="5 6" key="1">
    <citation type="submission" date="2021-10" db="EMBL/GenBank/DDBJ databases">
        <title>Anaerobic single-cell dispensing facilitates the cultivation of human gut bacteria.</title>
        <authorList>
            <person name="Afrizal A."/>
        </authorList>
    </citation>
    <scope>NUCLEOTIDE SEQUENCE [LARGE SCALE GENOMIC DNA]</scope>
    <source>
        <strain evidence="5 6">CLA-AA-H270</strain>
    </source>
</reference>
<dbReference type="PROSITE" id="PS51272">
    <property type="entry name" value="SLH"/>
    <property type="match status" value="3"/>
</dbReference>
<evidence type="ECO:0000313" key="5">
    <source>
        <dbReference type="EMBL" id="MCC2176507.1"/>
    </source>
</evidence>
<evidence type="ECO:0000313" key="6">
    <source>
        <dbReference type="Proteomes" id="UP001298753"/>
    </source>
</evidence>
<sequence length="2656" mass="278752">MRKRITSLFLVLALCLTMLPATALAEDASPAGQEMQSSTDVSDGYTIDEDTTLQDEEENDAAVQAAQALIDALPDEATAENAETLETKLIAIDKALALLTDEQREKLDMTRYEALCEAMTTLTAEQEGEHKQANEHSHPICGDVSCTKHGGSLTGWVGVSELSDDMEAGYYYLTGPVTRTSTWYPKDGVVLCLNGYNISMDAKNSNNDSTICVNGGVTFTLCDCQNKGTVTHGMNGTAKYIGSGVWVENGNGVGEANFVLYSGSVSGNEYDNSSIDYGAGVHVGANASFTMHGGSISGNKTAGCGGGVIVQAGSTSFTMTGGTIAENSAGHDGGGVYVKNGAFTMTGGSITGNRVGNGYNGGGVYAGMDANVTLSGAPVITGNNDTSSKVNNVYHKKVEVYGVGKTLIGKGGLSSAASIGVTVDADKLPTTDGSSTTIAEAAEGYTITAEDAKRVSADAGTGYNVRQKDNTLVLFRGEPPHEHPICGATCGHTDSTHPDVEWTAISDLSTITAGTESAPNYYYLTKNIELMTEWNAPQYTVLDLNGYSITMQQEGDAIKVTGSFTLTDCKGGKTEYGKITHKTGVNGRGVNVSEGCTFTMYGGSITGNTMTDDGGGIWAANKAVITMYGGEISGNKTTGGDGGGVYLGINATLEMSGNASITKNVTTKYSGGGVCAVMGKIKMSGNSSISKNTASDSSGGGVFLSGANSTLTMSDKAEIANNKAKANAAGVYMLSDDSQFTMDGGSIYGNEFTGTGACSGGGVYVNGTFNMNDGSIYNNTATESGGGVCSNGMFNMNGGNIYGNTATNGGGVYMYGSTKSFTMNDGNIYGNTATKNGGGVYISNGTFTMTKGTIGAVTLNRVNYDGNSAQNGGGVYINDGTFTMGTGESQTPNIYSNTASGQGGGVYVRSGQGTHFQIFNSVQVWNNGNSDVYLNDDQTIQIIGKLVGDKTIGVTPSSLPTTNPITFADGKGYTLTDDDAAPFFVNNHYGDNMYSVQLEGNHLKLYLGQPHKHTVCVGTDCTDSTHTNAFFSALSYDANTKQLVYDGIRSGNQISGDARYLYLQGDIKINETIKITENSNVTICLNGHSITSTANGDVIKIENGATLTLCDCRGGDETVQYGKITHDRSAQGRGVYVPVGATFTMYSGEISGNTLTSAPAGAGVFTEGITTICGNAKITKNYANAPTGYGGGICTTGSLTLGGNAEITYNYIGYSNNGGGGIFAAQGSKLYISGNVKVSENMNAKGSCNLYLSHNDYSSAPITVTGELADTARIGVTMVESQRPTDTNPSVSIAKATTVGWIKKGNFVSDYDFYQMDVATLSNEQLAQLRLHDHTWGVRVKSATEANILERYCTAFTNCPSTGGTLTLTANDATFNGSKYAGASVLTDDWTISAQDLKIFYTNSIGGTAIEAPIKAGTYYANVTVDGVTATKEFKINRYKLGLNAGDFDVVVPKDPTYDGDPKTVTKAEFKNDSIKHWFGEITVKYRDKDGNYVTNPMDAGTYTVVLDVAAGDGYEAQNDIDGGWTFTIKQVQQKLTFTDSRVNKMYGEASFTNPLKETDIQGTITYTSSNENVAKVTSNGTVTIVAASTEPVTITARTEGTTNYSSAEATFTLTVAKKGITVSGITAKDKYYDKTADATLDYSGVQLDGKLDSDELGVTATGAFENANAGEGKTVEITGLTLTGAAVGNYILLNSGQQTSTTATIKKMPLEIVRVTGIKDKDYDGDAGLSHVEVLFEDVNQKRVAVAYAINAHFPDADADETNVDVTADVKLVFGAEENYELTNSPYTVPNAAKINKIVPICPTGLTGYQGNALSTVTLPDGWMWKNEATVMNETGSNKEFSAHYAGDTNHKAGDYTVTVTVSAKRGASLGNFAQPACTYGETLPDATYDTVDGVTKTTIQYTGTANDGTTYGPSSDKPTNAGNYIVTVTCETLNTIYTGTANFTIAKKPIDLDVTLDCGEGFVYDGMAKEPGVTVNFKDTTTPLPTDEYTVSYSNNIDASIGNRDGIVTIASTRTGNYIFGAGYYHFNIAPKKLTMGASVTEKKYDGLTDAVVKPGALVGIVNSDDVCVVETSVSGNFNNEFVGTGKSVTLSKNFTLTGSKASNYTLTQPTVTGNIIAADQTPAITDTARISRGGKTLDLSGLVSGAQGTVAFEISAGGEYAALSGSTLTTKDNVGTVKITVKIGEVDLNSDGKPEYNAYTGTDAITVSVTLKETSTVTAAPTAIPDLVYKGSNQALITAGTATGGTLYYKLNNGTYSKDLPTAQDAGDYTVYYKVVGDDDHENTEERSFTVTIRKAAVTITARDKSAYVGGTVPVLPVDPVKDTDYTISEMYGTDTLEGNVTLTYDGTPDMSKAGSTVIKISGTLANDNYTITYVNGKLTVNRRSSGGGSSSSNSSANAISTSGKSDNGSISTDKPTAKKGDTVTIIVTPESGYKLDKLTVTDSKGNTLTVTDKGDGKYTFTMPDSKVTVIPTFAKETEVNPFTDVSTDAYYYKAVKWAQEKEITGGIGNDLFGPDAACTRAQIVTFLWRAAGSPEPKSMSSFSDVSADSYYAKAVAWAVENGITTGTGDGKFSPEATCTRAQSVTFLCRAVGKPFEGEVVFSDVPADSYYANAVAWAVKNKVTNGVAEGLFGPDNSCTRAQIVTFLYRTYQG</sequence>
<dbReference type="InterPro" id="IPR006626">
    <property type="entry name" value="PbH1"/>
</dbReference>
<organism evidence="5 6">
    <name type="scientific">Agathobaculum butyriciproducens</name>
    <dbReference type="NCBI Taxonomy" id="1628085"/>
    <lineage>
        <taxon>Bacteria</taxon>
        <taxon>Bacillati</taxon>
        <taxon>Bacillota</taxon>
        <taxon>Clostridia</taxon>
        <taxon>Eubacteriales</taxon>
        <taxon>Butyricicoccaceae</taxon>
        <taxon>Agathobaculum</taxon>
    </lineage>
</organism>
<dbReference type="InterPro" id="IPR012332">
    <property type="entry name" value="Autotransporter_pectin_lyase_C"/>
</dbReference>
<feature type="compositionally biased region" description="Polar residues" evidence="2">
    <location>
        <begin position="2408"/>
        <end position="2418"/>
    </location>
</feature>
<dbReference type="PANTHER" id="PTHR11319">
    <property type="entry name" value="G PROTEIN-COUPLED RECEPTOR-RELATED"/>
    <property type="match status" value="1"/>
</dbReference>
<dbReference type="PANTHER" id="PTHR11319:SF35">
    <property type="entry name" value="OUTER MEMBRANE PROTEIN PMPC-RELATED"/>
    <property type="match status" value="1"/>
</dbReference>
<dbReference type="InterPro" id="IPR041248">
    <property type="entry name" value="YDG"/>
</dbReference>
<dbReference type="RefSeq" id="WP_227600435.1">
    <property type="nucleotide sequence ID" value="NZ_JAJEPX010000010.1"/>
</dbReference>